<evidence type="ECO:0000313" key="2">
    <source>
        <dbReference type="Proteomes" id="UP001281147"/>
    </source>
</evidence>
<name>A0ACC3N8T8_9PEZI</name>
<comment type="caution">
    <text evidence="1">The sequence shown here is derived from an EMBL/GenBank/DDBJ whole genome shotgun (WGS) entry which is preliminary data.</text>
</comment>
<keyword evidence="2" id="KW-1185">Reference proteome</keyword>
<protein>
    <submittedName>
        <fullName evidence="1">Kinesin-like protein kip2</fullName>
    </submittedName>
</protein>
<accession>A0ACC3N8T8</accession>
<dbReference type="Proteomes" id="UP001281147">
    <property type="component" value="Unassembled WGS sequence"/>
</dbReference>
<sequence length="1621" mass="177112">MSLTMTSALPQRPSVRNPPPSAPPNGPLPALPITKTRKPLPDIPDAPEPRPTLAAASMATPSRPLSRSVTYSSSGLPTPRPMKIHSTPAVPTLNTTIASDSTSPTSTAIPTPGKTLRKTTSIGAFPAPPKTSRVSSLPPSPLSASTSSADIHSLSNKSKRDSGKHRSSDVGVKKLKTKSSGYGLRARASAGSNLNFGSSTSLLNGNADSNLISSAEGARGSESLLSLPSPPQSRSSSANGSYYTDATQFEDIGDESIERGRPKSQETLTDKSSPLGKDSKGNVVVSVRVRPEAGGESGKTDGEWMVDGRRSLISYNGREGGDYRYDNVFSPRDDNARVYDGGAKRLVRRVMEGYHGTVFAYGMTGTGKTFSMQGTASSPGVIPLAIGDIFSFIRENANREFLLRVSYLEIYNEKIYDLLSQSTPGIAQDQEIKLREDAKRGVYATPLKEEIVQSPNQLLRVIARGDLARRTAGTQYNARSSRSHAVVQIVVESRERAPSHGAYFDKEQRRSDKILPGGVLVSTLSLIDLAGSEKAAESKERRTEGAHINKSLLTLGTVIGRLSGDDEKETEYGSKLPEKEKATKHLPYRDSKLTRLLQPALSGDSLVSILCTIQLSSAGTSAAAAGLHTGETLNTLKFASRAKNNIVSHAKRNESNPQPGDPNSRALLDRYRLEIQDLRAQLEQQTRAKEEAEQKEELEKDRQREQQLEREERTRHEEQMLEMQLARTALKERIGHLNRLILSSKSLGVNSGRMSSMSLASMPAVKRTSSASNGNEYGRPVSQHSRDSVHSTHMDKRGSNATLEVPLPNGKVTRTVSVGSITSAVMPAANISHLVTEESALEEEDDAEDSGGPDGDGEASLTQQNRMLQADLTDKNRYIATLEKRLLQARRTSHSRVSMQLSHRGPQQDGNGGYEVLLNQKDKEIEELRAKLDDQTRMVNALRSATRKRDIVEDRKSTGANSEATERPATANHAISNSFAMSRNNSSRLSNHSIGIAVGHKSNPSTASRSSSGVVNFSKTPLSPMALLSPTGSDRSDSPVKNSVAKIKANRRKSVDEMTMLLDQMIQDKVESGHAVRTERGSLRVKRDTVMEKDSKYDVEAGAENSILEVEEFEFDDSQDHKPVDGHVLPAEPAASVVSDKAGYSRWTVFIPQASEFPLQAKHYSAICSQSEVLREQIAQESRLVRAKDWRRKHGYYSVDQTFIDVKDAESIGALPTSADLEYSGGVCKKSLTFVLDAEDASFGKSLLLLWLSYGLAKKEGRAFFVDDSRWAYGRYTSFFSPPPSPGCLQPPKHHIAPCPHSAKHLLVSASTSQWTFGSAFEKEFLHARKQGVEGNHAIYELMRTGYQDLFELTGEDALYAASRLAKFREDARQHGGSVVGIHVRRGDAHPLEYQYNQDYLPLERYASAAGKMLRTQLHATLPNTHTDADDFNKSLEYVHSPLLLGSDDPEIFLSAELEDAASPFVVQKAQERIQLATKATLDLAAPAEPLREPGSAYVKHVDENSGWEGGFYSSLFLALGKSRFHSTDRGSRKPPQAPAVDDRNGDVARPLSEETKRLRELVGRAYLLDLAVLGDSNGVVCAVSSASCRVLGVMMGWDAVKAGRWMNVDDNRPWSWDGRH</sequence>
<dbReference type="EMBL" id="JAUTXU010000069">
    <property type="protein sequence ID" value="KAK3712558.1"/>
    <property type="molecule type" value="Genomic_DNA"/>
</dbReference>
<gene>
    <name evidence="1" type="primary">KIP2_1</name>
    <name evidence="1" type="ORF">LTR37_009001</name>
</gene>
<organism evidence="1 2">
    <name type="scientific">Vermiconidia calcicola</name>
    <dbReference type="NCBI Taxonomy" id="1690605"/>
    <lineage>
        <taxon>Eukaryota</taxon>
        <taxon>Fungi</taxon>
        <taxon>Dikarya</taxon>
        <taxon>Ascomycota</taxon>
        <taxon>Pezizomycotina</taxon>
        <taxon>Dothideomycetes</taxon>
        <taxon>Dothideomycetidae</taxon>
        <taxon>Mycosphaerellales</taxon>
        <taxon>Extremaceae</taxon>
        <taxon>Vermiconidia</taxon>
    </lineage>
</organism>
<reference evidence="1" key="1">
    <citation type="submission" date="2023-07" db="EMBL/GenBank/DDBJ databases">
        <title>Black Yeasts Isolated from many extreme environments.</title>
        <authorList>
            <person name="Coleine C."/>
            <person name="Stajich J.E."/>
            <person name="Selbmann L."/>
        </authorList>
    </citation>
    <scope>NUCLEOTIDE SEQUENCE</scope>
    <source>
        <strain evidence="1">CCFEE 5714</strain>
    </source>
</reference>
<evidence type="ECO:0000313" key="1">
    <source>
        <dbReference type="EMBL" id="KAK3712558.1"/>
    </source>
</evidence>
<proteinExistence type="predicted"/>